<keyword evidence="3" id="KW-0804">Transcription</keyword>
<dbReference type="InterPro" id="IPR051534">
    <property type="entry name" value="CBASS_pafABC_assoc_protein"/>
</dbReference>
<gene>
    <name evidence="5" type="ORF">ACG01O_17460</name>
</gene>
<evidence type="ECO:0000256" key="1">
    <source>
        <dbReference type="ARBA" id="ARBA00023015"/>
    </source>
</evidence>
<dbReference type="InterPro" id="IPR001034">
    <property type="entry name" value="DeoR_HTH"/>
</dbReference>
<dbReference type="PANTHER" id="PTHR34580:SF3">
    <property type="entry name" value="PROTEIN PAFB"/>
    <property type="match status" value="1"/>
</dbReference>
<dbReference type="Gene3D" id="1.10.10.10">
    <property type="entry name" value="Winged helix-like DNA-binding domain superfamily/Winged helix DNA-binding domain"/>
    <property type="match status" value="1"/>
</dbReference>
<keyword evidence="1" id="KW-0805">Transcription regulation</keyword>
<dbReference type="PROSITE" id="PS52050">
    <property type="entry name" value="WYL"/>
    <property type="match status" value="1"/>
</dbReference>
<keyword evidence="6" id="KW-1185">Reference proteome</keyword>
<accession>A0ABW7H2F0</accession>
<dbReference type="SUPFAM" id="SSF46785">
    <property type="entry name" value="Winged helix' DNA-binding domain"/>
    <property type="match status" value="1"/>
</dbReference>
<comment type="caution">
    <text evidence="5">The sequence shown here is derived from an EMBL/GenBank/DDBJ whole genome shotgun (WGS) entry which is preliminary data.</text>
</comment>
<evidence type="ECO:0000313" key="6">
    <source>
        <dbReference type="Proteomes" id="UP001606303"/>
    </source>
</evidence>
<dbReference type="Pfam" id="PF13280">
    <property type="entry name" value="WYL"/>
    <property type="match status" value="1"/>
</dbReference>
<dbReference type="Pfam" id="PF08279">
    <property type="entry name" value="HTH_11"/>
    <property type="match status" value="1"/>
</dbReference>
<evidence type="ECO:0000256" key="2">
    <source>
        <dbReference type="ARBA" id="ARBA00023125"/>
    </source>
</evidence>
<dbReference type="Proteomes" id="UP001606303">
    <property type="component" value="Unassembled WGS sequence"/>
</dbReference>
<sequence length="331" mass="36355">MTTADRLLNLLSLLQTGREWSGSTLADRLHISARTVRRDVDRLREMGYCIRATMGPEGGYRLAAGQALPPILFDDDQAVAVAIALRAATSLGAGIEDAAVRALNTIRQVMPSPLRHRLDAIEFTTIGRAGDGPSVTAPLDVLRALTQRISDRQTLYFDYVPRAGSDAAQAPASRRAEPHHLTQSRSRWYLVAWDLDRQDWRIFSADRIRPSSKPGLRFAHRTAPGGDFAAFVSARFKGSDGPEWPCVGTVLIQLPAEKVLPFVGDGQVTAVDAESCLLKMGSWSWHALAAVFGQFNAPMNVVEPQELRESFNALAQRYTQAAHAERNSKPE</sequence>
<feature type="domain" description="HTH deoR-type" evidence="4">
    <location>
        <begin position="3"/>
        <end position="58"/>
    </location>
</feature>
<dbReference type="RefSeq" id="WP_394386575.1">
    <property type="nucleotide sequence ID" value="NZ_JBIGIB010000005.1"/>
</dbReference>
<dbReference type="EMBL" id="JBIGIB010000005">
    <property type="protein sequence ID" value="MFG6468415.1"/>
    <property type="molecule type" value="Genomic_DNA"/>
</dbReference>
<name>A0ABW7H2F0_9BURK</name>
<dbReference type="InterPro" id="IPR036388">
    <property type="entry name" value="WH-like_DNA-bd_sf"/>
</dbReference>
<keyword evidence="2" id="KW-0238">DNA-binding</keyword>
<dbReference type="InterPro" id="IPR013196">
    <property type="entry name" value="HTH_11"/>
</dbReference>
<dbReference type="PROSITE" id="PS00894">
    <property type="entry name" value="HTH_DEOR_1"/>
    <property type="match status" value="1"/>
</dbReference>
<dbReference type="InterPro" id="IPR036390">
    <property type="entry name" value="WH_DNA-bd_sf"/>
</dbReference>
<evidence type="ECO:0000313" key="5">
    <source>
        <dbReference type="EMBL" id="MFG6468415.1"/>
    </source>
</evidence>
<reference evidence="5 6" key="1">
    <citation type="submission" date="2024-08" db="EMBL/GenBank/DDBJ databases">
        <authorList>
            <person name="Lu H."/>
        </authorList>
    </citation>
    <scope>NUCLEOTIDE SEQUENCE [LARGE SCALE GENOMIC DNA]</scope>
    <source>
        <strain evidence="5 6">BYS87W</strain>
    </source>
</reference>
<organism evidence="5 6">
    <name type="scientific">Pelomonas baiyunensis</name>
    <dbReference type="NCBI Taxonomy" id="3299026"/>
    <lineage>
        <taxon>Bacteria</taxon>
        <taxon>Pseudomonadati</taxon>
        <taxon>Pseudomonadota</taxon>
        <taxon>Betaproteobacteria</taxon>
        <taxon>Burkholderiales</taxon>
        <taxon>Sphaerotilaceae</taxon>
        <taxon>Roseateles</taxon>
    </lineage>
</organism>
<proteinExistence type="predicted"/>
<evidence type="ECO:0000259" key="4">
    <source>
        <dbReference type="PROSITE" id="PS51000"/>
    </source>
</evidence>
<dbReference type="PROSITE" id="PS51000">
    <property type="entry name" value="HTH_DEOR_2"/>
    <property type="match status" value="1"/>
</dbReference>
<protein>
    <submittedName>
        <fullName evidence="5">Helix-turn-helix transcriptional regulator</fullName>
    </submittedName>
</protein>
<dbReference type="InterPro" id="IPR018356">
    <property type="entry name" value="Tscrpt_reg_HTH_DeoR_CS"/>
</dbReference>
<evidence type="ECO:0000256" key="3">
    <source>
        <dbReference type="ARBA" id="ARBA00023163"/>
    </source>
</evidence>
<dbReference type="PANTHER" id="PTHR34580">
    <property type="match status" value="1"/>
</dbReference>
<dbReference type="InterPro" id="IPR026881">
    <property type="entry name" value="WYL_dom"/>
</dbReference>